<protein>
    <submittedName>
        <fullName evidence="2">Uncharacterized protein</fullName>
    </submittedName>
</protein>
<accession>A0A9Q0QVN4</accession>
<organism evidence="2 3">
    <name type="scientific">Protea cynaroides</name>
    <dbReference type="NCBI Taxonomy" id="273540"/>
    <lineage>
        <taxon>Eukaryota</taxon>
        <taxon>Viridiplantae</taxon>
        <taxon>Streptophyta</taxon>
        <taxon>Embryophyta</taxon>
        <taxon>Tracheophyta</taxon>
        <taxon>Spermatophyta</taxon>
        <taxon>Magnoliopsida</taxon>
        <taxon>Proteales</taxon>
        <taxon>Proteaceae</taxon>
        <taxon>Protea</taxon>
    </lineage>
</organism>
<proteinExistence type="predicted"/>
<evidence type="ECO:0000313" key="3">
    <source>
        <dbReference type="Proteomes" id="UP001141806"/>
    </source>
</evidence>
<dbReference type="AlphaFoldDB" id="A0A9Q0QVN4"/>
<evidence type="ECO:0000313" key="2">
    <source>
        <dbReference type="EMBL" id="KAJ4973633.1"/>
    </source>
</evidence>
<name>A0A9Q0QVN4_9MAGN</name>
<dbReference type="EMBL" id="JAMYWD010000004">
    <property type="protein sequence ID" value="KAJ4973633.1"/>
    <property type="molecule type" value="Genomic_DNA"/>
</dbReference>
<feature type="region of interest" description="Disordered" evidence="1">
    <location>
        <begin position="49"/>
        <end position="70"/>
    </location>
</feature>
<dbReference type="Proteomes" id="UP001141806">
    <property type="component" value="Unassembled WGS sequence"/>
</dbReference>
<gene>
    <name evidence="2" type="ORF">NE237_006807</name>
</gene>
<comment type="caution">
    <text evidence="2">The sequence shown here is derived from an EMBL/GenBank/DDBJ whole genome shotgun (WGS) entry which is preliminary data.</text>
</comment>
<reference evidence="2" key="1">
    <citation type="journal article" date="2023" name="Plant J.">
        <title>The genome of the king protea, Protea cynaroides.</title>
        <authorList>
            <person name="Chang J."/>
            <person name="Duong T.A."/>
            <person name="Schoeman C."/>
            <person name="Ma X."/>
            <person name="Roodt D."/>
            <person name="Barker N."/>
            <person name="Li Z."/>
            <person name="Van de Peer Y."/>
            <person name="Mizrachi E."/>
        </authorList>
    </citation>
    <scope>NUCLEOTIDE SEQUENCE</scope>
    <source>
        <tissue evidence="2">Young leaves</tissue>
    </source>
</reference>
<sequence>MTHRGYENHAKHQHGLYVTNDCQNYIIRDETKPECLDIQDVIYNNNNQCQHQHQHQHHHPYGSTYGEKPVKKTGDQRVWVMEEYVYSSEETVDTEADEFIKMKHKNFGLRKKSLPF</sequence>
<evidence type="ECO:0000256" key="1">
    <source>
        <dbReference type="SAM" id="MobiDB-lite"/>
    </source>
</evidence>
<keyword evidence="3" id="KW-1185">Reference proteome</keyword>